<accession>A0A0A6VG32</accession>
<gene>
    <name evidence="1" type="ORF">NG54_03440</name>
</gene>
<dbReference type="STRING" id="363870.NG54_03440"/>
<dbReference type="Proteomes" id="UP000030588">
    <property type="component" value="Unassembled WGS sequence"/>
</dbReference>
<reference evidence="1 2" key="1">
    <citation type="submission" date="2014-10" db="EMBL/GenBank/DDBJ databases">
        <title>Draft genome of phytase producing Bacillus ginsengihumi strain M2.11.</title>
        <authorList>
            <person name="Toymentseva A."/>
            <person name="Boulygina E.A."/>
            <person name="Kazakov S.V."/>
            <person name="Kayumov I."/>
            <person name="Suleimanova A.D."/>
            <person name="Mardanova A.M."/>
            <person name="Maria S.N."/>
            <person name="Sergey M.Y."/>
            <person name="Sharipova M.R."/>
        </authorList>
    </citation>
    <scope>NUCLEOTIDE SEQUENCE [LARGE SCALE GENOMIC DNA]</scope>
    <source>
        <strain evidence="1 2">M2.11</strain>
    </source>
</reference>
<organism evidence="1 2">
    <name type="scientific">Heyndrickxia ginsengihumi</name>
    <dbReference type="NCBI Taxonomy" id="363870"/>
    <lineage>
        <taxon>Bacteria</taxon>
        <taxon>Bacillati</taxon>
        <taxon>Bacillota</taxon>
        <taxon>Bacilli</taxon>
        <taxon>Bacillales</taxon>
        <taxon>Bacillaceae</taxon>
        <taxon>Heyndrickxia</taxon>
    </lineage>
</organism>
<dbReference type="Gene3D" id="2.40.50.230">
    <property type="entry name" value="Gp5 N-terminal domain"/>
    <property type="match status" value="1"/>
</dbReference>
<evidence type="ECO:0000313" key="2">
    <source>
        <dbReference type="Proteomes" id="UP000030588"/>
    </source>
</evidence>
<proteinExistence type="predicted"/>
<sequence length="113" mass="12419">MAYDDKFFTGLIRAIGLNLFVSAPARVVNVSGSEADVKILFKRKNKDGSTEEYPIILGAHILKHVGSVQIGDVVHLNFTDRALDNLNGNQTFDPGFTRLHSFNDAVIVGVYQV</sequence>
<evidence type="ECO:0000313" key="1">
    <source>
        <dbReference type="EMBL" id="KHD86378.1"/>
    </source>
</evidence>
<dbReference type="RefSeq" id="WP_025727704.1">
    <property type="nucleotide sequence ID" value="NZ_JRUN01000006.1"/>
</dbReference>
<comment type="caution">
    <text evidence="1">The sequence shown here is derived from an EMBL/GenBank/DDBJ whole genome shotgun (WGS) entry which is preliminary data.</text>
</comment>
<protein>
    <submittedName>
        <fullName evidence="1">Uncharacterized protein</fullName>
    </submittedName>
</protein>
<dbReference type="OrthoDB" id="2621843at2"/>
<dbReference type="AlphaFoldDB" id="A0A0A6VG32"/>
<dbReference type="EMBL" id="JRUN01000006">
    <property type="protein sequence ID" value="KHD86378.1"/>
    <property type="molecule type" value="Genomic_DNA"/>
</dbReference>
<name>A0A0A6VG32_9BACI</name>
<dbReference type="InterPro" id="IPR037026">
    <property type="entry name" value="Vgr_OB-fold_dom_sf"/>
</dbReference>